<dbReference type="GO" id="GO:0008652">
    <property type="term" value="P:amino acid biosynthetic process"/>
    <property type="evidence" value="ECO:0007669"/>
    <property type="project" value="UniProtKB-UniRule"/>
</dbReference>
<keyword evidence="2 3" id="KW-0028">Amino-acid biosynthesis</keyword>
<comment type="catalytic activity">
    <reaction evidence="3">
        <text>chorismate = prephenate</text>
        <dbReference type="Rhea" id="RHEA:13897"/>
        <dbReference type="ChEBI" id="CHEBI:29748"/>
        <dbReference type="ChEBI" id="CHEBI:29934"/>
        <dbReference type="EC" id="5.4.99.5"/>
    </reaction>
</comment>
<dbReference type="InterPro" id="IPR008243">
    <property type="entry name" value="Chorismate_mutase_AroH"/>
</dbReference>
<dbReference type="GO" id="GO:0009073">
    <property type="term" value="P:aromatic amino acid family biosynthetic process"/>
    <property type="evidence" value="ECO:0007669"/>
    <property type="project" value="UniProtKB-UniRule"/>
</dbReference>
<dbReference type="CDD" id="cd02185">
    <property type="entry name" value="AroH"/>
    <property type="match status" value="1"/>
</dbReference>
<evidence type="ECO:0000313" key="4">
    <source>
        <dbReference type="EMBL" id="CAA9474470.1"/>
    </source>
</evidence>
<feature type="binding site" evidence="2">
    <location>
        <position position="106"/>
    </location>
    <ligand>
        <name>prephenate</name>
        <dbReference type="ChEBI" id="CHEBI:29934"/>
    </ligand>
</feature>
<dbReference type="PIRSF" id="PIRSF005965">
    <property type="entry name" value="Chor_mut_AroH"/>
    <property type="match status" value="1"/>
</dbReference>
<dbReference type="GO" id="GO:0046417">
    <property type="term" value="P:chorismate metabolic process"/>
    <property type="evidence" value="ECO:0007669"/>
    <property type="project" value="TreeGrafter"/>
</dbReference>
<keyword evidence="2 3" id="KW-0057">Aromatic amino acid biosynthesis</keyword>
<dbReference type="PROSITE" id="PS51167">
    <property type="entry name" value="CHORISMATE_MUT_1"/>
    <property type="match status" value="1"/>
</dbReference>
<dbReference type="InterPro" id="IPR035959">
    <property type="entry name" value="RutC-like_sf"/>
</dbReference>
<dbReference type="GO" id="GO:0004106">
    <property type="term" value="F:chorismate mutase activity"/>
    <property type="evidence" value="ECO:0007669"/>
    <property type="project" value="UniProtKB-UniRule"/>
</dbReference>
<sequence>MRLFALRGASSVERNDAEAIVGATERLMREIMERNQIGPDDVVSCIFTLTDDLDAEFPAVAARKLGFGKVPLLCAQEIPVPGALGSVIRVLIHYHADEQHAARHVYLGEARALRQDLEDAQ</sequence>
<dbReference type="Gene3D" id="3.30.1330.40">
    <property type="entry name" value="RutC-like"/>
    <property type="match status" value="1"/>
</dbReference>
<dbReference type="EMBL" id="CADCVR010000007">
    <property type="protein sequence ID" value="CAA9474470.1"/>
    <property type="molecule type" value="Genomic_DNA"/>
</dbReference>
<dbReference type="PANTHER" id="PTHR21164">
    <property type="entry name" value="CHORISMATE MUTASE"/>
    <property type="match status" value="1"/>
</dbReference>
<gene>
    <name evidence="4" type="ORF">AVDCRST_MAG53-161</name>
</gene>
<protein>
    <recommendedName>
        <fullName evidence="1 3">chorismate mutase</fullName>
        <ecNumber evidence="1 3">5.4.99.5</ecNumber>
    </recommendedName>
</protein>
<accession>A0A6J4RPD8</accession>
<proteinExistence type="predicted"/>
<organism evidence="4">
    <name type="scientific">uncultured Solirubrobacteraceae bacterium</name>
    <dbReference type="NCBI Taxonomy" id="1162706"/>
    <lineage>
        <taxon>Bacteria</taxon>
        <taxon>Bacillati</taxon>
        <taxon>Actinomycetota</taxon>
        <taxon>Thermoleophilia</taxon>
        <taxon>Solirubrobacterales</taxon>
        <taxon>Solirubrobacteraceae</taxon>
        <taxon>environmental samples</taxon>
    </lineage>
</organism>
<reference evidence="4" key="1">
    <citation type="submission" date="2020-02" db="EMBL/GenBank/DDBJ databases">
        <authorList>
            <person name="Meier V. D."/>
        </authorList>
    </citation>
    <scope>NUCLEOTIDE SEQUENCE</scope>
    <source>
        <strain evidence="4">AVDCRST_MAG53</strain>
    </source>
</reference>
<evidence type="ECO:0000256" key="3">
    <source>
        <dbReference type="PROSITE-ProRule" id="PRU00514"/>
    </source>
</evidence>
<evidence type="ECO:0000256" key="2">
    <source>
        <dbReference type="PIRSR" id="PIRSR005965-1"/>
    </source>
</evidence>
<dbReference type="Pfam" id="PF07736">
    <property type="entry name" value="CM_1"/>
    <property type="match status" value="1"/>
</dbReference>
<feature type="binding site" evidence="2">
    <location>
        <position position="89"/>
    </location>
    <ligand>
        <name>prephenate</name>
        <dbReference type="ChEBI" id="CHEBI:29934"/>
    </ligand>
</feature>
<dbReference type="EC" id="5.4.99.5" evidence="1 3"/>
<dbReference type="AlphaFoldDB" id="A0A6J4RPD8"/>
<name>A0A6J4RPD8_9ACTN</name>
<evidence type="ECO:0000256" key="1">
    <source>
        <dbReference type="NCBIfam" id="TIGR01796"/>
    </source>
</evidence>
<dbReference type="NCBIfam" id="TIGR01796">
    <property type="entry name" value="CM_mono_aroH"/>
    <property type="match status" value="1"/>
</dbReference>
<dbReference type="PANTHER" id="PTHR21164:SF0">
    <property type="entry name" value="CHORISMATE MUTASE AROH"/>
    <property type="match status" value="1"/>
</dbReference>
<keyword evidence="3 4" id="KW-0413">Isomerase</keyword>
<feature type="binding site" evidence="2">
    <location>
        <position position="7"/>
    </location>
    <ligand>
        <name>prephenate</name>
        <dbReference type="ChEBI" id="CHEBI:29934"/>
    </ligand>
</feature>
<dbReference type="SUPFAM" id="SSF55298">
    <property type="entry name" value="YjgF-like"/>
    <property type="match status" value="1"/>
</dbReference>